<evidence type="ECO:0000256" key="1">
    <source>
        <dbReference type="SAM" id="Phobius"/>
    </source>
</evidence>
<sequence>MSTLIVLSLILSLATGCERFDGVMSCDKLPDHLDRMEGIRILVVKRTLRRSVDLRQFPLEKVQFRSTEMTCDNVKTQPTTQVFLREKLCSSPAYIHETTTLTTTLITLTTTLTTMTESAVVSFNTPWIFAAGISSFAVCLLGVCIALVFIVRRCVRVRRHRAARTAMDDISETEFSQFQFQSVKLD</sequence>
<feature type="transmembrane region" description="Helical" evidence="1">
    <location>
        <begin position="127"/>
        <end position="151"/>
    </location>
</feature>
<name>A0A8B8AEW7_CRAVI</name>
<feature type="chain" id="PRO_5034520590" evidence="2">
    <location>
        <begin position="20"/>
        <end position="186"/>
    </location>
</feature>
<keyword evidence="3" id="KW-1185">Reference proteome</keyword>
<dbReference type="AlphaFoldDB" id="A0A8B8AEW7"/>
<organism evidence="3 4">
    <name type="scientific">Crassostrea virginica</name>
    <name type="common">Eastern oyster</name>
    <dbReference type="NCBI Taxonomy" id="6565"/>
    <lineage>
        <taxon>Eukaryota</taxon>
        <taxon>Metazoa</taxon>
        <taxon>Spiralia</taxon>
        <taxon>Lophotrochozoa</taxon>
        <taxon>Mollusca</taxon>
        <taxon>Bivalvia</taxon>
        <taxon>Autobranchia</taxon>
        <taxon>Pteriomorphia</taxon>
        <taxon>Ostreida</taxon>
        <taxon>Ostreoidea</taxon>
        <taxon>Ostreidae</taxon>
        <taxon>Crassostrea</taxon>
    </lineage>
</organism>
<dbReference type="Proteomes" id="UP000694844">
    <property type="component" value="Chromosome 6"/>
</dbReference>
<dbReference type="KEGG" id="cvn:111100695"/>
<dbReference type="GeneID" id="111100695"/>
<keyword evidence="1" id="KW-0472">Membrane</keyword>
<evidence type="ECO:0000256" key="2">
    <source>
        <dbReference type="SAM" id="SignalP"/>
    </source>
</evidence>
<evidence type="ECO:0000313" key="3">
    <source>
        <dbReference type="Proteomes" id="UP000694844"/>
    </source>
</evidence>
<keyword evidence="1" id="KW-0812">Transmembrane</keyword>
<evidence type="ECO:0000313" key="4">
    <source>
        <dbReference type="RefSeq" id="XP_022288489.1"/>
    </source>
</evidence>
<keyword evidence="2" id="KW-0732">Signal</keyword>
<feature type="signal peptide" evidence="2">
    <location>
        <begin position="1"/>
        <end position="19"/>
    </location>
</feature>
<reference evidence="4" key="1">
    <citation type="submission" date="2025-08" db="UniProtKB">
        <authorList>
            <consortium name="RefSeq"/>
        </authorList>
    </citation>
    <scope>IDENTIFICATION</scope>
    <source>
        <tissue evidence="4">Whole sample</tissue>
    </source>
</reference>
<gene>
    <name evidence="4" type="primary">LOC111100695</name>
</gene>
<accession>A0A8B8AEW7</accession>
<keyword evidence="1" id="KW-1133">Transmembrane helix</keyword>
<dbReference type="RefSeq" id="XP_022288489.1">
    <property type="nucleotide sequence ID" value="XM_022432781.1"/>
</dbReference>
<proteinExistence type="predicted"/>
<protein>
    <submittedName>
        <fullName evidence="4">Uncharacterized protein LOC111100695</fullName>
    </submittedName>
</protein>